<sequence>MVDAVILAGGRGSRLGGCTKSLLPLGDGTLLAEIIRRLARQTDALAIAARKEQVELSAFGLPVLLDRQTDRGPLSGILSALEWAAGRGRQKVLTVAGDTPFLPCDLVTRLGRVPACAQSNERIHPLIALWPVSGLTLLREILEKAALSGDRHGLAVRPFASALGMRTVIFDATSHDPFFNVNTREDLSRLAEDPRAAMTVS</sequence>
<dbReference type="CDD" id="cd02503">
    <property type="entry name" value="MobA"/>
    <property type="match status" value="1"/>
</dbReference>
<dbReference type="Proteomes" id="UP001523401">
    <property type="component" value="Unassembled WGS sequence"/>
</dbReference>
<keyword evidence="10" id="KW-0548">Nucleotidyltransferase</keyword>
<keyword evidence="11" id="KW-1185">Reference proteome</keyword>
<dbReference type="InterPro" id="IPR029044">
    <property type="entry name" value="Nucleotide-diphossugar_trans"/>
</dbReference>
<keyword evidence="7 8" id="KW-0501">Molybdenum cofactor biosynthesis</keyword>
<comment type="subunit">
    <text evidence="8">Monomer.</text>
</comment>
<dbReference type="EMBL" id="JAMXQU010000005">
    <property type="protein sequence ID" value="MCO6160087.1"/>
    <property type="molecule type" value="Genomic_DNA"/>
</dbReference>
<keyword evidence="2 8" id="KW-0808">Transferase</keyword>
<dbReference type="PANTHER" id="PTHR19136:SF81">
    <property type="entry name" value="MOLYBDENUM COFACTOR GUANYLYLTRANSFERASE"/>
    <property type="match status" value="1"/>
</dbReference>
<keyword evidence="1 8" id="KW-0963">Cytoplasm</keyword>
<comment type="catalytic activity">
    <reaction evidence="8">
        <text>Mo-molybdopterin + GTP + H(+) = Mo-molybdopterin guanine dinucleotide + diphosphate</text>
        <dbReference type="Rhea" id="RHEA:34243"/>
        <dbReference type="ChEBI" id="CHEBI:15378"/>
        <dbReference type="ChEBI" id="CHEBI:33019"/>
        <dbReference type="ChEBI" id="CHEBI:37565"/>
        <dbReference type="ChEBI" id="CHEBI:71302"/>
        <dbReference type="ChEBI" id="CHEBI:71310"/>
        <dbReference type="EC" id="2.7.7.77"/>
    </reaction>
</comment>
<feature type="binding site" evidence="8">
    <location>
        <position position="98"/>
    </location>
    <ligand>
        <name>Mg(2+)</name>
        <dbReference type="ChEBI" id="CHEBI:18420"/>
    </ligand>
</feature>
<evidence type="ECO:0000256" key="4">
    <source>
        <dbReference type="ARBA" id="ARBA00022741"/>
    </source>
</evidence>
<evidence type="ECO:0000256" key="7">
    <source>
        <dbReference type="ARBA" id="ARBA00023150"/>
    </source>
</evidence>
<evidence type="ECO:0000256" key="3">
    <source>
        <dbReference type="ARBA" id="ARBA00022723"/>
    </source>
</evidence>
<feature type="domain" description="MobA-like NTP transferase" evidence="9">
    <location>
        <begin position="4"/>
        <end position="145"/>
    </location>
</feature>
<comment type="domain">
    <text evidence="8">The N-terminal domain determines nucleotide recognition and specific binding, while the C-terminal domain determines the specific binding to the target protein.</text>
</comment>
<dbReference type="GO" id="GO:0016779">
    <property type="term" value="F:nucleotidyltransferase activity"/>
    <property type="evidence" value="ECO:0007669"/>
    <property type="project" value="UniProtKB-KW"/>
</dbReference>
<dbReference type="Gene3D" id="3.90.550.10">
    <property type="entry name" value="Spore Coat Polysaccharide Biosynthesis Protein SpsA, Chain A"/>
    <property type="match status" value="1"/>
</dbReference>
<protein>
    <recommendedName>
        <fullName evidence="8">Molybdenum cofactor guanylyltransferase</fullName>
        <shortName evidence="8">MoCo guanylyltransferase</shortName>
        <ecNumber evidence="8">2.7.7.77</ecNumber>
    </recommendedName>
    <alternativeName>
        <fullName evidence="8">GTP:molybdopterin guanylyltransferase</fullName>
    </alternativeName>
    <alternativeName>
        <fullName evidence="8">Mo-MPT guanylyltransferase</fullName>
    </alternativeName>
    <alternativeName>
        <fullName evidence="8">Molybdopterin guanylyltransferase</fullName>
    </alternativeName>
    <alternativeName>
        <fullName evidence="8">Molybdopterin-guanine dinucleotide synthase</fullName>
        <shortName evidence="8">MGD synthase</shortName>
    </alternativeName>
</protein>
<gene>
    <name evidence="8" type="primary">mobA</name>
    <name evidence="10" type="ORF">NF685_08610</name>
</gene>
<evidence type="ECO:0000256" key="1">
    <source>
        <dbReference type="ARBA" id="ARBA00022490"/>
    </source>
</evidence>
<accession>A0ABT1CGT8</accession>
<comment type="caution">
    <text evidence="10">The sequence shown here is derived from an EMBL/GenBank/DDBJ whole genome shotgun (WGS) entry which is preliminary data.</text>
</comment>
<comment type="similarity">
    <text evidence="8">Belongs to the MobA family.</text>
</comment>
<dbReference type="HAMAP" id="MF_00316">
    <property type="entry name" value="MobA"/>
    <property type="match status" value="1"/>
</dbReference>
<feature type="binding site" evidence="8">
    <location>
        <position position="20"/>
    </location>
    <ligand>
        <name>GTP</name>
        <dbReference type="ChEBI" id="CHEBI:37565"/>
    </ligand>
</feature>
<reference evidence="10 11" key="1">
    <citation type="submission" date="2022-06" db="EMBL/GenBank/DDBJ databases">
        <title>Whole-genome of Asaia lannensis strain LMG 27011T.</title>
        <authorList>
            <person name="Sombolestani A."/>
        </authorList>
    </citation>
    <scope>NUCLEOTIDE SEQUENCE [LARGE SCALE GENOMIC DNA]</scope>
    <source>
        <strain evidence="10 11">NBRC 102526</strain>
    </source>
</reference>
<proteinExistence type="inferred from homology"/>
<keyword evidence="5 8" id="KW-0460">Magnesium</keyword>
<comment type="function">
    <text evidence="8">Transfers a GMP moiety from GTP to Mo-molybdopterin (Mo-MPT) cofactor (Moco or molybdenum cofactor) to form Mo-molybdopterin guanine dinucleotide (Mo-MGD) cofactor.</text>
</comment>
<evidence type="ECO:0000256" key="6">
    <source>
        <dbReference type="ARBA" id="ARBA00023134"/>
    </source>
</evidence>
<feature type="binding site" evidence="8">
    <location>
        <position position="66"/>
    </location>
    <ligand>
        <name>GTP</name>
        <dbReference type="ChEBI" id="CHEBI:37565"/>
    </ligand>
</feature>
<organism evidence="10 11">
    <name type="scientific">Asaia lannensis NBRC 102526</name>
    <dbReference type="NCBI Taxonomy" id="1307926"/>
    <lineage>
        <taxon>Bacteria</taxon>
        <taxon>Pseudomonadati</taxon>
        <taxon>Pseudomonadota</taxon>
        <taxon>Alphaproteobacteria</taxon>
        <taxon>Acetobacterales</taxon>
        <taxon>Acetobacteraceae</taxon>
        <taxon>Asaia</taxon>
    </lineage>
</organism>
<comment type="subcellular location">
    <subcellularLocation>
        <location evidence="8">Cytoplasm</location>
    </subcellularLocation>
</comment>
<evidence type="ECO:0000256" key="2">
    <source>
        <dbReference type="ARBA" id="ARBA00022679"/>
    </source>
</evidence>
<dbReference type="InterPro" id="IPR025877">
    <property type="entry name" value="MobA-like_NTP_Trfase"/>
</dbReference>
<dbReference type="EC" id="2.7.7.77" evidence="8"/>
<keyword evidence="3 8" id="KW-0479">Metal-binding</keyword>
<dbReference type="InterPro" id="IPR013482">
    <property type="entry name" value="Molybde_CF_guanTrfase"/>
</dbReference>
<feature type="binding site" evidence="8">
    <location>
        <position position="98"/>
    </location>
    <ligand>
        <name>GTP</name>
        <dbReference type="ChEBI" id="CHEBI:37565"/>
    </ligand>
</feature>
<comment type="caution">
    <text evidence="8">Lacks conserved residue(s) required for the propagation of feature annotation.</text>
</comment>
<evidence type="ECO:0000313" key="10">
    <source>
        <dbReference type="EMBL" id="MCO6160087.1"/>
    </source>
</evidence>
<feature type="binding site" evidence="8">
    <location>
        <begin position="7"/>
        <end position="9"/>
    </location>
    <ligand>
        <name>GTP</name>
        <dbReference type="ChEBI" id="CHEBI:37565"/>
    </ligand>
</feature>
<keyword evidence="6 8" id="KW-0342">GTP-binding</keyword>
<evidence type="ECO:0000259" key="9">
    <source>
        <dbReference type="Pfam" id="PF12804"/>
    </source>
</evidence>
<dbReference type="PANTHER" id="PTHR19136">
    <property type="entry name" value="MOLYBDENUM COFACTOR GUANYLYLTRANSFERASE"/>
    <property type="match status" value="1"/>
</dbReference>
<dbReference type="Pfam" id="PF12804">
    <property type="entry name" value="NTP_transf_3"/>
    <property type="match status" value="1"/>
</dbReference>
<name>A0ABT1CGT8_9PROT</name>
<dbReference type="RefSeq" id="WP_252849328.1">
    <property type="nucleotide sequence ID" value="NZ_BAPW01000028.1"/>
</dbReference>
<comment type="cofactor">
    <cofactor evidence="8">
        <name>Mg(2+)</name>
        <dbReference type="ChEBI" id="CHEBI:18420"/>
    </cofactor>
</comment>
<evidence type="ECO:0000313" key="11">
    <source>
        <dbReference type="Proteomes" id="UP001523401"/>
    </source>
</evidence>
<keyword evidence="4 8" id="KW-0547">Nucleotide-binding</keyword>
<dbReference type="SUPFAM" id="SSF53448">
    <property type="entry name" value="Nucleotide-diphospho-sugar transferases"/>
    <property type="match status" value="1"/>
</dbReference>
<evidence type="ECO:0000256" key="5">
    <source>
        <dbReference type="ARBA" id="ARBA00022842"/>
    </source>
</evidence>
<evidence type="ECO:0000256" key="8">
    <source>
        <dbReference type="HAMAP-Rule" id="MF_00316"/>
    </source>
</evidence>